<comment type="function">
    <text evidence="1">Accessory subunit of the mitochondrial membrane respiratory chain NADH dehydrogenase (Complex I), that is believed not to be involved in catalysis. Complex I functions in the transfer of electrons from NADH to the respiratory chain. The immediate electron acceptor for the enzyme is believed to be ubiquinone.</text>
</comment>
<dbReference type="EMBL" id="CAJNOO010000578">
    <property type="protein sequence ID" value="CAF0983222.1"/>
    <property type="molecule type" value="Genomic_DNA"/>
</dbReference>
<proteinExistence type="inferred from homology"/>
<keyword evidence="6" id="KW-0679">Respiratory chain</keyword>
<evidence type="ECO:0000256" key="3">
    <source>
        <dbReference type="ARBA" id="ARBA00005923"/>
    </source>
</evidence>
<evidence type="ECO:0000256" key="1">
    <source>
        <dbReference type="ARBA" id="ARBA00003195"/>
    </source>
</evidence>
<dbReference type="EMBL" id="CAJOAX010002884">
    <property type="protein sequence ID" value="CAF3824419.1"/>
    <property type="molecule type" value="Genomic_DNA"/>
</dbReference>
<evidence type="ECO:0000256" key="7">
    <source>
        <dbReference type="ARBA" id="ARBA00022792"/>
    </source>
</evidence>
<evidence type="ECO:0000256" key="8">
    <source>
        <dbReference type="ARBA" id="ARBA00022946"/>
    </source>
</evidence>
<dbReference type="EMBL" id="CAJNOL010000663">
    <property type="protein sequence ID" value="CAF1157643.1"/>
    <property type="molecule type" value="Genomic_DNA"/>
</dbReference>
<gene>
    <name evidence="16" type="ORF">JXQ802_LOCUS22079</name>
    <name evidence="17" type="ORF">JXQ802_LOCUS22935</name>
    <name evidence="18" type="ORF">OTI717_LOCUS19608</name>
    <name evidence="14" type="ORF">PYM288_LOCUS10772</name>
    <name evidence="15" type="ORF">RFH988_LOCUS13252</name>
</gene>
<dbReference type="GO" id="GO:0032981">
    <property type="term" value="P:mitochondrial respiratory chain complex I assembly"/>
    <property type="evidence" value="ECO:0007669"/>
    <property type="project" value="TreeGrafter"/>
</dbReference>
<keyword evidence="19" id="KW-1185">Reference proteome</keyword>
<dbReference type="Pfam" id="PF14813">
    <property type="entry name" value="NADH_B2"/>
    <property type="match status" value="1"/>
</dbReference>
<keyword evidence="9" id="KW-0249">Electron transport</keyword>
<reference evidence="15" key="1">
    <citation type="submission" date="2021-02" db="EMBL/GenBank/DDBJ databases">
        <authorList>
            <person name="Nowell W R."/>
        </authorList>
    </citation>
    <scope>NUCLEOTIDE SEQUENCE</scope>
</reference>
<evidence type="ECO:0000256" key="9">
    <source>
        <dbReference type="ARBA" id="ARBA00022982"/>
    </source>
</evidence>
<evidence type="ECO:0000313" key="18">
    <source>
        <dbReference type="EMBL" id="CAF3824419.1"/>
    </source>
</evidence>
<feature type="region of interest" description="Disordered" evidence="12">
    <location>
        <begin position="19"/>
        <end position="66"/>
    </location>
</feature>
<evidence type="ECO:0000256" key="10">
    <source>
        <dbReference type="ARBA" id="ARBA00023128"/>
    </source>
</evidence>
<dbReference type="AlphaFoldDB" id="A0A814FKK7"/>
<evidence type="ECO:0000313" key="20">
    <source>
        <dbReference type="Proteomes" id="UP000663882"/>
    </source>
</evidence>
<evidence type="ECO:0000313" key="14">
    <source>
        <dbReference type="EMBL" id="CAF0925637.1"/>
    </source>
</evidence>
<dbReference type="PANTHER" id="PTHR15223:SF1">
    <property type="entry name" value="NADH DEHYDROGENASE [UBIQUINONE] 1 BETA SUBCOMPLEX SUBUNIT 2, MITOCHONDRIAL"/>
    <property type="match status" value="1"/>
</dbReference>
<comment type="caution">
    <text evidence="15">The sequence shown here is derived from an EMBL/GenBank/DDBJ whole genome shotgun (WGS) entry which is preliminary data.</text>
</comment>
<keyword evidence="8" id="KW-0809">Transit peptide</keyword>
<dbReference type="InterPro" id="IPR026627">
    <property type="entry name" value="NDUFB2_animal"/>
</dbReference>
<keyword evidence="7" id="KW-0999">Mitochondrion inner membrane</keyword>
<comment type="similarity">
    <text evidence="3">Belongs to the complex I NDUFB2 subunit family.</text>
</comment>
<evidence type="ECO:0000313" key="17">
    <source>
        <dbReference type="EMBL" id="CAF1173539.1"/>
    </source>
</evidence>
<keyword evidence="5" id="KW-0813">Transport</keyword>
<keyword evidence="11 13" id="KW-0472">Membrane</keyword>
<dbReference type="EMBL" id="CAJNOH010000172">
    <property type="protein sequence ID" value="CAF0925637.1"/>
    <property type="molecule type" value="Genomic_DNA"/>
</dbReference>
<sequence>MNRAIIKLFSSSSRILPRIYASTTTPPTTPTEHHGSGNVHHHDDHGHDHHHHHHEPELRKTQEWRHHSGIQSKYENQADDPSIAFTAERPNYYDYRPALGQVPLSLPYRTQISLYELWLYHAALVFSIWLWLYVSWRFLKEPNWFFGHAHYPDMSKFTDEELGIPPDDLD</sequence>
<dbReference type="Proteomes" id="UP000663854">
    <property type="component" value="Unassembled WGS sequence"/>
</dbReference>
<evidence type="ECO:0000256" key="11">
    <source>
        <dbReference type="ARBA" id="ARBA00023136"/>
    </source>
</evidence>
<evidence type="ECO:0000313" key="19">
    <source>
        <dbReference type="Proteomes" id="UP000663870"/>
    </source>
</evidence>
<evidence type="ECO:0000256" key="5">
    <source>
        <dbReference type="ARBA" id="ARBA00022448"/>
    </source>
</evidence>
<evidence type="ECO:0000256" key="4">
    <source>
        <dbReference type="ARBA" id="ARBA00011533"/>
    </source>
</evidence>
<dbReference type="PANTHER" id="PTHR15223">
    <property type="entry name" value="NADH-UBIQUINONE OXIDOREDUCTASE AGGG SUBUNIT"/>
    <property type="match status" value="1"/>
</dbReference>
<keyword evidence="13" id="KW-1133">Transmembrane helix</keyword>
<evidence type="ECO:0000313" key="16">
    <source>
        <dbReference type="EMBL" id="CAF1157643.1"/>
    </source>
</evidence>
<dbReference type="OrthoDB" id="6241903at2759"/>
<feature type="compositionally biased region" description="Basic and acidic residues" evidence="12">
    <location>
        <begin position="31"/>
        <end position="47"/>
    </location>
</feature>
<protein>
    <submittedName>
        <fullName evidence="15">Uncharacterized protein</fullName>
    </submittedName>
</protein>
<evidence type="ECO:0000256" key="2">
    <source>
        <dbReference type="ARBA" id="ARBA00004443"/>
    </source>
</evidence>
<comment type="subcellular location">
    <subcellularLocation>
        <location evidence="2">Mitochondrion inner membrane</location>
        <topology evidence="2">Peripheral membrane protein</topology>
        <orientation evidence="2">Matrix side</orientation>
    </subcellularLocation>
</comment>
<dbReference type="EMBL" id="CAJNOL010000708">
    <property type="protein sequence ID" value="CAF1173539.1"/>
    <property type="molecule type" value="Genomic_DNA"/>
</dbReference>
<evidence type="ECO:0000256" key="13">
    <source>
        <dbReference type="SAM" id="Phobius"/>
    </source>
</evidence>
<evidence type="ECO:0000256" key="12">
    <source>
        <dbReference type="SAM" id="MobiDB-lite"/>
    </source>
</evidence>
<feature type="transmembrane region" description="Helical" evidence="13">
    <location>
        <begin position="117"/>
        <end position="136"/>
    </location>
</feature>
<comment type="subunit">
    <text evidence="4">Complex I is composed of 45 different subunits.</text>
</comment>
<dbReference type="Proteomes" id="UP000663870">
    <property type="component" value="Unassembled WGS sequence"/>
</dbReference>
<keyword evidence="10" id="KW-0496">Mitochondrion</keyword>
<feature type="compositionally biased region" description="Basic and acidic residues" evidence="12">
    <location>
        <begin position="54"/>
        <end position="66"/>
    </location>
</feature>
<dbReference type="GO" id="GO:0045271">
    <property type="term" value="C:respiratory chain complex I"/>
    <property type="evidence" value="ECO:0007669"/>
    <property type="project" value="InterPro"/>
</dbReference>
<keyword evidence="13" id="KW-0812">Transmembrane</keyword>
<accession>A0A814FKK7</accession>
<dbReference type="Proteomes" id="UP000663823">
    <property type="component" value="Unassembled WGS sequence"/>
</dbReference>
<name>A0A814FKK7_9BILA</name>
<dbReference type="GO" id="GO:0005743">
    <property type="term" value="C:mitochondrial inner membrane"/>
    <property type="evidence" value="ECO:0007669"/>
    <property type="project" value="UniProtKB-SubCell"/>
</dbReference>
<dbReference type="Proteomes" id="UP000663882">
    <property type="component" value="Unassembled WGS sequence"/>
</dbReference>
<evidence type="ECO:0000256" key="6">
    <source>
        <dbReference type="ARBA" id="ARBA00022660"/>
    </source>
</evidence>
<organism evidence="15 20">
    <name type="scientific">Rotaria sordida</name>
    <dbReference type="NCBI Taxonomy" id="392033"/>
    <lineage>
        <taxon>Eukaryota</taxon>
        <taxon>Metazoa</taxon>
        <taxon>Spiralia</taxon>
        <taxon>Gnathifera</taxon>
        <taxon>Rotifera</taxon>
        <taxon>Eurotatoria</taxon>
        <taxon>Bdelloidea</taxon>
        <taxon>Philodinida</taxon>
        <taxon>Philodinidae</taxon>
        <taxon>Rotaria</taxon>
    </lineage>
</organism>
<evidence type="ECO:0000313" key="15">
    <source>
        <dbReference type="EMBL" id="CAF0983222.1"/>
    </source>
</evidence>